<feature type="compositionally biased region" description="Low complexity" evidence="4">
    <location>
        <begin position="297"/>
        <end position="306"/>
    </location>
</feature>
<organism evidence="6 7">
    <name type="scientific">Apiotrichum porosum</name>
    <dbReference type="NCBI Taxonomy" id="105984"/>
    <lineage>
        <taxon>Eukaryota</taxon>
        <taxon>Fungi</taxon>
        <taxon>Dikarya</taxon>
        <taxon>Basidiomycota</taxon>
        <taxon>Agaricomycotina</taxon>
        <taxon>Tremellomycetes</taxon>
        <taxon>Trichosporonales</taxon>
        <taxon>Trichosporonaceae</taxon>
        <taxon>Apiotrichum</taxon>
    </lineage>
</organism>
<dbReference type="GeneID" id="39590671"/>
<feature type="compositionally biased region" description="Low complexity" evidence="4">
    <location>
        <begin position="575"/>
        <end position="610"/>
    </location>
</feature>
<feature type="compositionally biased region" description="Basic residues" evidence="4">
    <location>
        <begin position="167"/>
        <end position="180"/>
    </location>
</feature>
<reference evidence="6 7" key="1">
    <citation type="submission" date="2018-11" db="EMBL/GenBank/DDBJ databases">
        <title>Genome sequence of Apiotrichum porosum DSM 27194.</title>
        <authorList>
            <person name="Aliyu H."/>
            <person name="Gorte O."/>
            <person name="Ochsenreither K."/>
        </authorList>
    </citation>
    <scope>NUCLEOTIDE SEQUENCE [LARGE SCALE GENOMIC DNA]</scope>
    <source>
        <strain evidence="6 7">DSM 27194</strain>
    </source>
</reference>
<feature type="region of interest" description="Disordered" evidence="4">
    <location>
        <begin position="339"/>
        <end position="440"/>
    </location>
</feature>
<dbReference type="Proteomes" id="UP000279236">
    <property type="component" value="Unassembled WGS sequence"/>
</dbReference>
<feature type="compositionally biased region" description="Basic and acidic residues" evidence="4">
    <location>
        <begin position="361"/>
        <end position="377"/>
    </location>
</feature>
<feature type="compositionally biased region" description="Polar residues" evidence="4">
    <location>
        <begin position="315"/>
        <end position="327"/>
    </location>
</feature>
<evidence type="ECO:0000259" key="5">
    <source>
        <dbReference type="Pfam" id="PF07557"/>
    </source>
</evidence>
<gene>
    <name evidence="6" type="ORF">EHS24_006128</name>
</gene>
<dbReference type="GO" id="GO:0005634">
    <property type="term" value="C:nucleus"/>
    <property type="evidence" value="ECO:0007669"/>
    <property type="project" value="InterPro"/>
</dbReference>
<dbReference type="AlphaFoldDB" id="A0A427Y0E0"/>
<evidence type="ECO:0000256" key="4">
    <source>
        <dbReference type="SAM" id="MobiDB-lite"/>
    </source>
</evidence>
<accession>A0A427Y0E0</accession>
<keyword evidence="7" id="KW-1185">Reference proteome</keyword>
<dbReference type="InterPro" id="IPR011515">
    <property type="entry name" value="Shugoshin_C"/>
</dbReference>
<proteinExistence type="inferred from homology"/>
<dbReference type="Pfam" id="PF07557">
    <property type="entry name" value="Shugoshin_C"/>
    <property type="match status" value="1"/>
</dbReference>
<keyword evidence="3" id="KW-0175">Coiled coil</keyword>
<dbReference type="GO" id="GO:0000775">
    <property type="term" value="C:chromosome, centromeric region"/>
    <property type="evidence" value="ECO:0007669"/>
    <property type="project" value="InterPro"/>
</dbReference>
<sequence>MSTRRTRGSLGAPLDMEAVQAQQFDDFRRRHSRQNREIITENISRKNIIRNLQDQIAEVQGELSEVRHQNRMLQRRMAQMQEDHKRQRGEFALEALDSLLDVVPALRQLRDSLANESNTVHSLPGSSRAGRRSMVNPMATHPAASAAQIHELGMLCEASEPEESPFARRRKSRTPNKSRKEHSGYESPQPKLLFSTSSPVNSRSPKRSTPRKNSRRRRESGLLLPPSISPETSPSPSRARSPAQSPGDVDATDSSAWDEGEEIRMTPEEATALLEEAAVEFAVTPTSKKTRAKRSSPAKPPKSSAPVLKQAAPAETTQHLASATSVKVKSIAAHIEAQLAAANQPSPARSPNTPRRVSPGIKDKAARTVLVLEHDDVSSGSLTPPPPSPSPDSIAHATAEPESLPESIDEEAEGGRVSRRARGSVNYKEPSLRKKMRKPDGMAVDEALGVRSHVAAAVTGVRRKSALPRSAAKLGLAEGSVDLMEGEDIHELPVSPIAVPTLPTVTASAPIRSSVSTATTRRSASPLISVDKERSKSVEKDVKPTARELALANAAVSKVRRPPRDVLGDLTAHQDTASSGSSSADTRSSLGRKAGAGAKEAALAKAVGADKPARVAKRSVAA</sequence>
<feature type="compositionally biased region" description="Polar residues" evidence="4">
    <location>
        <begin position="114"/>
        <end position="125"/>
    </location>
</feature>
<evidence type="ECO:0000256" key="1">
    <source>
        <dbReference type="ARBA" id="ARBA00010845"/>
    </source>
</evidence>
<feature type="region of interest" description="Disordered" evidence="4">
    <location>
        <begin position="510"/>
        <end position="622"/>
    </location>
</feature>
<evidence type="ECO:0000313" key="7">
    <source>
        <dbReference type="Proteomes" id="UP000279236"/>
    </source>
</evidence>
<comment type="caution">
    <text evidence="6">The sequence shown here is derived from an EMBL/GenBank/DDBJ whole genome shotgun (WGS) entry which is preliminary data.</text>
</comment>
<dbReference type="GO" id="GO:0045132">
    <property type="term" value="P:meiotic chromosome segregation"/>
    <property type="evidence" value="ECO:0007669"/>
    <property type="project" value="InterPro"/>
</dbReference>
<feature type="compositionally biased region" description="Polar residues" evidence="4">
    <location>
        <begin position="343"/>
        <end position="355"/>
    </location>
</feature>
<comment type="similarity">
    <text evidence="1">Belongs to the shugoshin family.</text>
</comment>
<feature type="region of interest" description="Disordered" evidence="4">
    <location>
        <begin position="114"/>
        <end position="133"/>
    </location>
</feature>
<protein>
    <recommendedName>
        <fullName evidence="5">Shugoshin C-terminal domain-containing protein</fullName>
    </recommendedName>
</protein>
<dbReference type="OrthoDB" id="2596934at2759"/>
<feature type="compositionally biased region" description="Low complexity" evidence="4">
    <location>
        <begin position="225"/>
        <end position="246"/>
    </location>
</feature>
<feature type="domain" description="Shugoshin C-terminal" evidence="5">
    <location>
        <begin position="415"/>
        <end position="438"/>
    </location>
</feature>
<evidence type="ECO:0000313" key="6">
    <source>
        <dbReference type="EMBL" id="RSH84604.1"/>
    </source>
</evidence>
<evidence type="ECO:0000256" key="2">
    <source>
        <dbReference type="ARBA" id="ARBA00022829"/>
    </source>
</evidence>
<feature type="coiled-coil region" evidence="3">
    <location>
        <begin position="49"/>
        <end position="90"/>
    </location>
</feature>
<feature type="compositionally biased region" description="Basic and acidic residues" evidence="4">
    <location>
        <begin position="530"/>
        <end position="546"/>
    </location>
</feature>
<feature type="compositionally biased region" description="Low complexity" evidence="4">
    <location>
        <begin position="268"/>
        <end position="284"/>
    </location>
</feature>
<evidence type="ECO:0000256" key="3">
    <source>
        <dbReference type="SAM" id="Coils"/>
    </source>
</evidence>
<feature type="compositionally biased region" description="Low complexity" evidence="4">
    <location>
        <begin position="512"/>
        <end position="525"/>
    </location>
</feature>
<dbReference type="RefSeq" id="XP_028478052.1">
    <property type="nucleotide sequence ID" value="XM_028621600.1"/>
</dbReference>
<feature type="compositionally biased region" description="Basic residues" evidence="4">
    <location>
        <begin position="204"/>
        <end position="218"/>
    </location>
</feature>
<name>A0A427Y0E0_9TREE</name>
<dbReference type="EMBL" id="RSCE01000003">
    <property type="protein sequence ID" value="RSH84604.1"/>
    <property type="molecule type" value="Genomic_DNA"/>
</dbReference>
<keyword evidence="2" id="KW-0159">Chromosome partition</keyword>
<feature type="region of interest" description="Disordered" evidence="4">
    <location>
        <begin position="159"/>
        <end position="327"/>
    </location>
</feature>